<evidence type="ECO:0000313" key="3">
    <source>
        <dbReference type="RefSeq" id="XP_022286193.1"/>
    </source>
</evidence>
<keyword evidence="2" id="KW-1185">Reference proteome</keyword>
<keyword evidence="1" id="KW-0732">Signal</keyword>
<dbReference type="AlphaFoldDB" id="A0A8B8A687"/>
<protein>
    <submittedName>
        <fullName evidence="3">Uncharacterized protein LOC111099117</fullName>
    </submittedName>
</protein>
<accession>A0A8B8A687</accession>
<organism evidence="2 3">
    <name type="scientific">Crassostrea virginica</name>
    <name type="common">Eastern oyster</name>
    <dbReference type="NCBI Taxonomy" id="6565"/>
    <lineage>
        <taxon>Eukaryota</taxon>
        <taxon>Metazoa</taxon>
        <taxon>Spiralia</taxon>
        <taxon>Lophotrochozoa</taxon>
        <taxon>Mollusca</taxon>
        <taxon>Bivalvia</taxon>
        <taxon>Autobranchia</taxon>
        <taxon>Pteriomorphia</taxon>
        <taxon>Ostreida</taxon>
        <taxon>Ostreoidea</taxon>
        <taxon>Ostreidae</taxon>
        <taxon>Crassostrea</taxon>
    </lineage>
</organism>
<dbReference type="KEGG" id="cvn:111099117"/>
<evidence type="ECO:0000313" key="2">
    <source>
        <dbReference type="Proteomes" id="UP000694844"/>
    </source>
</evidence>
<evidence type="ECO:0000256" key="1">
    <source>
        <dbReference type="SAM" id="SignalP"/>
    </source>
</evidence>
<proteinExistence type="predicted"/>
<feature type="signal peptide" evidence="1">
    <location>
        <begin position="1"/>
        <end position="22"/>
    </location>
</feature>
<gene>
    <name evidence="3" type="primary">LOC111099117</name>
</gene>
<dbReference type="Proteomes" id="UP000694844">
    <property type="component" value="Chromosome 5"/>
</dbReference>
<name>A0A8B8A687_CRAVI</name>
<sequence>MKMAIVVFFLSLCFLLTPISRAVDSCKKNECTTFDGRCLSVNQTNKVCRDVEGACRNVGEHWNHTNCFTVKCRGPEISVVSNSCVDIDGECTTMGSGKQLCRDQFGRCRANGSRWNFRCFDVTCQNGKVEVLKAKCCIRDSQGCIMPLDCRSPGDIWTVPGIRTPQTCEVTRSAEGRYSFRYFNPPK</sequence>
<feature type="chain" id="PRO_5034162244" evidence="1">
    <location>
        <begin position="23"/>
        <end position="187"/>
    </location>
</feature>
<dbReference type="RefSeq" id="XP_022286193.1">
    <property type="nucleotide sequence ID" value="XM_022430485.1"/>
</dbReference>
<reference evidence="3" key="1">
    <citation type="submission" date="2025-08" db="UniProtKB">
        <authorList>
            <consortium name="RefSeq"/>
        </authorList>
    </citation>
    <scope>IDENTIFICATION</scope>
    <source>
        <tissue evidence="3">Whole sample</tissue>
    </source>
</reference>
<dbReference type="GeneID" id="111099117"/>
<dbReference type="OrthoDB" id="6129934at2759"/>